<reference evidence="2" key="1">
    <citation type="submission" date="2019-08" db="EMBL/GenBank/DDBJ databases">
        <authorList>
            <person name="Kucharzyk K."/>
            <person name="Murdoch R.W."/>
            <person name="Higgins S."/>
            <person name="Loffler F."/>
        </authorList>
    </citation>
    <scope>NUCLEOTIDE SEQUENCE</scope>
</reference>
<dbReference type="InterPro" id="IPR002559">
    <property type="entry name" value="Transposase_11"/>
</dbReference>
<evidence type="ECO:0000313" key="2">
    <source>
        <dbReference type="EMBL" id="MPM14650.1"/>
    </source>
</evidence>
<dbReference type="GO" id="GO:0006313">
    <property type="term" value="P:DNA transposition"/>
    <property type="evidence" value="ECO:0007669"/>
    <property type="project" value="InterPro"/>
</dbReference>
<comment type="caution">
    <text evidence="2">The sequence shown here is derived from an EMBL/GenBank/DDBJ whole genome shotgun (WGS) entry which is preliminary data.</text>
</comment>
<dbReference type="PANTHER" id="PTHR34614:SF2">
    <property type="entry name" value="TRANSPOSASE IS4-LIKE DOMAIN-CONTAINING PROTEIN"/>
    <property type="match status" value="1"/>
</dbReference>
<dbReference type="GO" id="GO:0004803">
    <property type="term" value="F:transposase activity"/>
    <property type="evidence" value="ECO:0007669"/>
    <property type="project" value="InterPro"/>
</dbReference>
<name>A0A644XEJ5_9ZZZZ</name>
<protein>
    <recommendedName>
        <fullName evidence="1">Transposase IS4-like domain-containing protein</fullName>
    </recommendedName>
</protein>
<dbReference type="Pfam" id="PF01609">
    <property type="entry name" value="DDE_Tnp_1"/>
    <property type="match status" value="1"/>
</dbReference>
<organism evidence="2">
    <name type="scientific">bioreactor metagenome</name>
    <dbReference type="NCBI Taxonomy" id="1076179"/>
    <lineage>
        <taxon>unclassified sequences</taxon>
        <taxon>metagenomes</taxon>
        <taxon>ecological metagenomes</taxon>
    </lineage>
</organism>
<sequence>MFYICSVYNIHYMAFIRRIKKKDAVYLAEVESYRQDGKVKQRVLRYVGKEIEGAAVRRIRSDGIGVVSAKQYLDYKILHDIALKLGLPKLLGKASGHILLLVYAQLLSRKSIYKLPDYLEQTCVKEILGLKKLVSKDLYEALDWLEELDFAEVENHIFDALSEQRNERKALVLDITDTYFSGSQADWKARKGKDGKYEKLIQISLAVTKEEGFPILHKMHEGNIGNTMIFKDTLADARLKNFDIIIIDRGMICKESIADLKMINQKVITGLRLHSYFKETYISKIDREQIFQPAYKVKLKNTEVYVQDFDYEGGKLLAIYNPELETAKRQHAMLNEQNYNPDEAKYMGYSLIFHSTGLSNDQVVKMYFEKDIVEKAYRDLKSSVNLHPVRKYSMSHVRAHVKICYLAYAILTYIQYKLKPKQISALNALEQLQPIYKVTLESKENKFRWEKTVTLKKIQDKILALLECSV</sequence>
<accession>A0A644XEJ5</accession>
<dbReference type="EMBL" id="VSSQ01002315">
    <property type="protein sequence ID" value="MPM14650.1"/>
    <property type="molecule type" value="Genomic_DNA"/>
</dbReference>
<evidence type="ECO:0000259" key="1">
    <source>
        <dbReference type="Pfam" id="PF01609"/>
    </source>
</evidence>
<gene>
    <name evidence="2" type="ORF">SDC9_61014</name>
</gene>
<proteinExistence type="predicted"/>
<dbReference type="PANTHER" id="PTHR34614">
    <property type="match status" value="1"/>
</dbReference>
<feature type="domain" description="Transposase IS4-like" evidence="1">
    <location>
        <begin position="168"/>
        <end position="409"/>
    </location>
</feature>
<dbReference type="AlphaFoldDB" id="A0A644XEJ5"/>
<dbReference type="GO" id="GO:0003677">
    <property type="term" value="F:DNA binding"/>
    <property type="evidence" value="ECO:0007669"/>
    <property type="project" value="InterPro"/>
</dbReference>